<accession>A0AAV4D5R3</accession>
<gene>
    <name evidence="2" type="ORF">PoB_006603900</name>
</gene>
<comment type="caution">
    <text evidence="2">The sequence shown here is derived from an EMBL/GenBank/DDBJ whole genome shotgun (WGS) entry which is preliminary data.</text>
</comment>
<protein>
    <submittedName>
        <fullName evidence="2">Uncharacterized protein</fullName>
    </submittedName>
</protein>
<evidence type="ECO:0000313" key="2">
    <source>
        <dbReference type="EMBL" id="GFO39534.1"/>
    </source>
</evidence>
<feature type="transmembrane region" description="Helical" evidence="1">
    <location>
        <begin position="70"/>
        <end position="89"/>
    </location>
</feature>
<reference evidence="2 3" key="1">
    <citation type="journal article" date="2021" name="Elife">
        <title>Chloroplast acquisition without the gene transfer in kleptoplastic sea slugs, Plakobranchus ocellatus.</title>
        <authorList>
            <person name="Maeda T."/>
            <person name="Takahashi S."/>
            <person name="Yoshida T."/>
            <person name="Shimamura S."/>
            <person name="Takaki Y."/>
            <person name="Nagai Y."/>
            <person name="Toyoda A."/>
            <person name="Suzuki Y."/>
            <person name="Arimoto A."/>
            <person name="Ishii H."/>
            <person name="Satoh N."/>
            <person name="Nishiyama T."/>
            <person name="Hasebe M."/>
            <person name="Maruyama T."/>
            <person name="Minagawa J."/>
            <person name="Obokata J."/>
            <person name="Shigenobu S."/>
        </authorList>
    </citation>
    <scope>NUCLEOTIDE SEQUENCE [LARGE SCALE GENOMIC DNA]</scope>
</reference>
<dbReference type="Proteomes" id="UP000735302">
    <property type="component" value="Unassembled WGS sequence"/>
</dbReference>
<evidence type="ECO:0000256" key="1">
    <source>
        <dbReference type="SAM" id="Phobius"/>
    </source>
</evidence>
<keyword evidence="1" id="KW-0812">Transmembrane</keyword>
<evidence type="ECO:0000313" key="3">
    <source>
        <dbReference type="Proteomes" id="UP000735302"/>
    </source>
</evidence>
<sequence length="91" mass="9661">MGSMKACSSETPFLQIGGVGGTVASKSALRYAGTLLSRVRAPHPAPWPGGGPESLRSSCCGLAIYKINQFLQIVIGLESFLFCFVLFCFNT</sequence>
<keyword evidence="3" id="KW-1185">Reference proteome</keyword>
<organism evidence="2 3">
    <name type="scientific">Plakobranchus ocellatus</name>
    <dbReference type="NCBI Taxonomy" id="259542"/>
    <lineage>
        <taxon>Eukaryota</taxon>
        <taxon>Metazoa</taxon>
        <taxon>Spiralia</taxon>
        <taxon>Lophotrochozoa</taxon>
        <taxon>Mollusca</taxon>
        <taxon>Gastropoda</taxon>
        <taxon>Heterobranchia</taxon>
        <taxon>Euthyneura</taxon>
        <taxon>Panpulmonata</taxon>
        <taxon>Sacoglossa</taxon>
        <taxon>Placobranchoidea</taxon>
        <taxon>Plakobranchidae</taxon>
        <taxon>Plakobranchus</taxon>
    </lineage>
</organism>
<name>A0AAV4D5R3_9GAST</name>
<keyword evidence="1" id="KW-1133">Transmembrane helix</keyword>
<proteinExistence type="predicted"/>
<keyword evidence="1" id="KW-0472">Membrane</keyword>
<dbReference type="EMBL" id="BLXT01007498">
    <property type="protein sequence ID" value="GFO39534.1"/>
    <property type="molecule type" value="Genomic_DNA"/>
</dbReference>
<dbReference type="AlphaFoldDB" id="A0AAV4D5R3"/>